<keyword evidence="1" id="KW-0812">Transmembrane</keyword>
<proteinExistence type="predicted"/>
<organism evidence="2 3">
    <name type="scientific">Tritrichomonas foetus</name>
    <dbReference type="NCBI Taxonomy" id="1144522"/>
    <lineage>
        <taxon>Eukaryota</taxon>
        <taxon>Metamonada</taxon>
        <taxon>Parabasalia</taxon>
        <taxon>Tritrichomonadida</taxon>
        <taxon>Tritrichomonadidae</taxon>
        <taxon>Tritrichomonas</taxon>
    </lineage>
</organism>
<evidence type="ECO:0000313" key="2">
    <source>
        <dbReference type="EMBL" id="OHT11526.1"/>
    </source>
</evidence>
<dbReference type="VEuPathDB" id="TrichDB:TRFO_18971"/>
<protein>
    <submittedName>
        <fullName evidence="2">Uncharacterized protein</fullName>
    </submittedName>
</protein>
<comment type="caution">
    <text evidence="2">The sequence shown here is derived from an EMBL/GenBank/DDBJ whole genome shotgun (WGS) entry which is preliminary data.</text>
</comment>
<dbReference type="RefSeq" id="XP_068364662.1">
    <property type="nucleotide sequence ID" value="XM_068500489.1"/>
</dbReference>
<keyword evidence="1" id="KW-1133">Transmembrane helix</keyword>
<evidence type="ECO:0000313" key="3">
    <source>
        <dbReference type="Proteomes" id="UP000179807"/>
    </source>
</evidence>
<reference evidence="2" key="1">
    <citation type="submission" date="2016-10" db="EMBL/GenBank/DDBJ databases">
        <authorList>
            <person name="Benchimol M."/>
            <person name="Almeida L.G."/>
            <person name="Vasconcelos A.T."/>
            <person name="Perreira-Neves A."/>
            <person name="Rosa I.A."/>
            <person name="Tasca T."/>
            <person name="Bogo M.R."/>
            <person name="de Souza W."/>
        </authorList>
    </citation>
    <scope>NUCLEOTIDE SEQUENCE [LARGE SCALE GENOMIC DNA]</scope>
    <source>
        <strain evidence="2">K</strain>
    </source>
</reference>
<sequence>MARMTFNGTNFTNWIFFSYIASLTSKSSLVINFIVCECFCAFEWKLKWKIYYLIVFKITVINAEALAVFDSI</sequence>
<dbReference type="AlphaFoldDB" id="A0A1J4KP96"/>
<accession>A0A1J4KP96</accession>
<feature type="transmembrane region" description="Helical" evidence="1">
    <location>
        <begin position="14"/>
        <end position="38"/>
    </location>
</feature>
<dbReference type="GeneID" id="94835193"/>
<name>A0A1J4KP96_9EUKA</name>
<dbReference type="Proteomes" id="UP000179807">
    <property type="component" value="Unassembled WGS sequence"/>
</dbReference>
<feature type="transmembrane region" description="Helical" evidence="1">
    <location>
        <begin position="50"/>
        <end position="69"/>
    </location>
</feature>
<dbReference type="EMBL" id="MLAK01000585">
    <property type="protein sequence ID" value="OHT11526.1"/>
    <property type="molecule type" value="Genomic_DNA"/>
</dbReference>
<evidence type="ECO:0000256" key="1">
    <source>
        <dbReference type="SAM" id="Phobius"/>
    </source>
</evidence>
<keyword evidence="1" id="KW-0472">Membrane</keyword>
<gene>
    <name evidence="2" type="ORF">TRFO_18971</name>
</gene>
<keyword evidence="3" id="KW-1185">Reference proteome</keyword>